<dbReference type="OrthoDB" id="9814969at2"/>
<dbReference type="Proteomes" id="UP000008809">
    <property type="component" value="Chromosome"/>
</dbReference>
<keyword evidence="1" id="KW-0560">Oxidoreductase</keyword>
<evidence type="ECO:0000313" key="3">
    <source>
        <dbReference type="EMBL" id="ABD05747.1"/>
    </source>
</evidence>
<dbReference type="HOGENOM" id="CLU_007884_3_3_5"/>
<dbReference type="EMBL" id="CP000250">
    <property type="protein sequence ID" value="ABD05747.1"/>
    <property type="molecule type" value="Genomic_DNA"/>
</dbReference>
<accession>Q2J1B3</accession>
<keyword evidence="4" id="KW-1185">Reference proteome</keyword>
<gene>
    <name evidence="3" type="ordered locus">RPB_1037</name>
</gene>
<dbReference type="Gene3D" id="3.30.9.10">
    <property type="entry name" value="D-Amino Acid Oxidase, subunit A, domain 2"/>
    <property type="match status" value="1"/>
</dbReference>
<evidence type="ECO:0000259" key="2">
    <source>
        <dbReference type="Pfam" id="PF01266"/>
    </source>
</evidence>
<sequence length="433" mass="46938">MTADVRWPDSLWAAVTPPGPELPELRGTETADVVVIGAGFSGLSTALHLREAGVDVAVVEAAEPGWGASGRNNGQVIPTLSRPDPEDIVAKHGAAGERLVGLIRDSASILFDVVKRHGIAAEQEQNGWVQPVHSPGRIKIAERRVRQWSKFGAPVELLSRDQIRAMLGSDAWFGGFWNRTGGHINPLALARGLARTVLAQGGRIFARSPAVSIERQGDRWIVKTAQGELSGRALVVASNAYTGEFAKTLAPAIASEVMPVRSWQMATQPLGDNVRKSMIPGRQAMSDTHGELIFGRFDARNRFVTGGAIIRPFNQAATLRARVGKRLQSLWPQIGEVQFDYVWNGFIGMTTDYLPHIHRLGPNAYGWTGCNGRGVALSIALGDELSKAVRGVPDGELALPFTEPTPIPANELLRPFAPLMMVLYRHRDSKEIA</sequence>
<name>Q2J1B3_RHOP2</name>
<protein>
    <submittedName>
        <fullName evidence="3">FAD dependent oxidoreductase</fullName>
    </submittedName>
</protein>
<reference evidence="3 4" key="1">
    <citation type="submission" date="2006-01" db="EMBL/GenBank/DDBJ databases">
        <title>Complete sequence of Rhodopseudomonas palustris HaA2.</title>
        <authorList>
            <consortium name="US DOE Joint Genome Institute"/>
            <person name="Copeland A."/>
            <person name="Lucas S."/>
            <person name="Lapidus A."/>
            <person name="Barry K."/>
            <person name="Detter J.C."/>
            <person name="Glavina T."/>
            <person name="Hammon N."/>
            <person name="Israni S."/>
            <person name="Pitluck S."/>
            <person name="Chain P."/>
            <person name="Malfatti S."/>
            <person name="Shin M."/>
            <person name="Vergez L."/>
            <person name="Schmutz J."/>
            <person name="Larimer F."/>
            <person name="Land M."/>
            <person name="Hauser L."/>
            <person name="Pelletier D.A."/>
            <person name="Kyrpides N."/>
            <person name="Anderson I."/>
            <person name="Oda Y."/>
            <person name="Harwood C.S."/>
            <person name="Richardson P."/>
        </authorList>
    </citation>
    <scope>NUCLEOTIDE SEQUENCE [LARGE SCALE GENOMIC DNA]</scope>
    <source>
        <strain evidence="3 4">HaA2</strain>
    </source>
</reference>
<dbReference type="GO" id="GO:0016491">
    <property type="term" value="F:oxidoreductase activity"/>
    <property type="evidence" value="ECO:0007669"/>
    <property type="project" value="UniProtKB-KW"/>
</dbReference>
<organism evidence="3 4">
    <name type="scientific">Rhodopseudomonas palustris (strain HaA2)</name>
    <dbReference type="NCBI Taxonomy" id="316058"/>
    <lineage>
        <taxon>Bacteria</taxon>
        <taxon>Pseudomonadati</taxon>
        <taxon>Pseudomonadota</taxon>
        <taxon>Alphaproteobacteria</taxon>
        <taxon>Hyphomicrobiales</taxon>
        <taxon>Nitrobacteraceae</taxon>
        <taxon>Rhodopseudomonas</taxon>
    </lineage>
</organism>
<dbReference type="Pfam" id="PF01266">
    <property type="entry name" value="DAO"/>
    <property type="match status" value="1"/>
</dbReference>
<dbReference type="RefSeq" id="WP_011439936.1">
    <property type="nucleotide sequence ID" value="NC_007778.1"/>
</dbReference>
<feature type="domain" description="FAD dependent oxidoreductase" evidence="2">
    <location>
        <begin position="32"/>
        <end position="386"/>
    </location>
</feature>
<dbReference type="SUPFAM" id="SSF51905">
    <property type="entry name" value="FAD/NAD(P)-binding domain"/>
    <property type="match status" value="1"/>
</dbReference>
<dbReference type="PANTHER" id="PTHR13847:SF281">
    <property type="entry name" value="FAD DEPENDENT OXIDOREDUCTASE DOMAIN-CONTAINING PROTEIN"/>
    <property type="match status" value="1"/>
</dbReference>
<dbReference type="InterPro" id="IPR036188">
    <property type="entry name" value="FAD/NAD-bd_sf"/>
</dbReference>
<dbReference type="STRING" id="316058.RPB_1037"/>
<dbReference type="AlphaFoldDB" id="Q2J1B3"/>
<dbReference type="KEGG" id="rpb:RPB_1037"/>
<proteinExistence type="predicted"/>
<dbReference type="PANTHER" id="PTHR13847">
    <property type="entry name" value="SARCOSINE DEHYDROGENASE-RELATED"/>
    <property type="match status" value="1"/>
</dbReference>
<dbReference type="Gene3D" id="3.50.50.60">
    <property type="entry name" value="FAD/NAD(P)-binding domain"/>
    <property type="match status" value="1"/>
</dbReference>
<evidence type="ECO:0000313" key="4">
    <source>
        <dbReference type="Proteomes" id="UP000008809"/>
    </source>
</evidence>
<dbReference type="GO" id="GO:0005737">
    <property type="term" value="C:cytoplasm"/>
    <property type="evidence" value="ECO:0007669"/>
    <property type="project" value="TreeGrafter"/>
</dbReference>
<dbReference type="eggNOG" id="COG0665">
    <property type="taxonomic scope" value="Bacteria"/>
</dbReference>
<evidence type="ECO:0000256" key="1">
    <source>
        <dbReference type="ARBA" id="ARBA00023002"/>
    </source>
</evidence>
<dbReference type="InterPro" id="IPR006076">
    <property type="entry name" value="FAD-dep_OxRdtase"/>
</dbReference>